<protein>
    <recommendedName>
        <fullName evidence="3">Lipoprotein</fullName>
    </recommendedName>
</protein>
<comment type="caution">
    <text evidence="1">The sequence shown here is derived from an EMBL/GenBank/DDBJ whole genome shotgun (WGS) entry which is preliminary data.</text>
</comment>
<evidence type="ECO:0000313" key="1">
    <source>
        <dbReference type="EMBL" id="MFC5516944.1"/>
    </source>
</evidence>
<evidence type="ECO:0000313" key="2">
    <source>
        <dbReference type="Proteomes" id="UP001596150"/>
    </source>
</evidence>
<dbReference type="RefSeq" id="WP_266345456.1">
    <property type="nucleotide sequence ID" value="NZ_JAPKNH010000008.1"/>
</dbReference>
<name>A0ABW0PWK6_9HYPH</name>
<organism evidence="1 2">
    <name type="scientific">Kaistia terrae</name>
    <dbReference type="NCBI Taxonomy" id="537017"/>
    <lineage>
        <taxon>Bacteria</taxon>
        <taxon>Pseudomonadati</taxon>
        <taxon>Pseudomonadota</taxon>
        <taxon>Alphaproteobacteria</taxon>
        <taxon>Hyphomicrobiales</taxon>
        <taxon>Kaistiaceae</taxon>
        <taxon>Kaistia</taxon>
    </lineage>
</organism>
<keyword evidence="2" id="KW-1185">Reference proteome</keyword>
<accession>A0ABW0PWK6</accession>
<evidence type="ECO:0008006" key="3">
    <source>
        <dbReference type="Google" id="ProtNLM"/>
    </source>
</evidence>
<gene>
    <name evidence="1" type="ORF">ACFPP9_14265</name>
</gene>
<proteinExistence type="predicted"/>
<dbReference type="PROSITE" id="PS51257">
    <property type="entry name" value="PROKAR_LIPOPROTEIN"/>
    <property type="match status" value="1"/>
</dbReference>
<dbReference type="EMBL" id="JBHSML010000004">
    <property type="protein sequence ID" value="MFC5516944.1"/>
    <property type="molecule type" value="Genomic_DNA"/>
</dbReference>
<dbReference type="Proteomes" id="UP001596150">
    <property type="component" value="Unassembled WGS sequence"/>
</dbReference>
<sequence length="55" mass="5439">MRQSSAILFLIAGLFGLGGCTSDPNSPAIKAMQPVNACGPGGTPDINACSSSGTR</sequence>
<reference evidence="2" key="1">
    <citation type="journal article" date="2019" name="Int. J. Syst. Evol. Microbiol.">
        <title>The Global Catalogue of Microorganisms (GCM) 10K type strain sequencing project: providing services to taxonomists for standard genome sequencing and annotation.</title>
        <authorList>
            <consortium name="The Broad Institute Genomics Platform"/>
            <consortium name="The Broad Institute Genome Sequencing Center for Infectious Disease"/>
            <person name="Wu L."/>
            <person name="Ma J."/>
        </authorList>
    </citation>
    <scope>NUCLEOTIDE SEQUENCE [LARGE SCALE GENOMIC DNA]</scope>
    <source>
        <strain evidence="2">KACC 12633</strain>
    </source>
</reference>